<dbReference type="OrthoDB" id="667084at2"/>
<feature type="domain" description="HMA" evidence="2">
    <location>
        <begin position="24"/>
        <end position="91"/>
    </location>
</feature>
<name>A0A1T5DSX1_9SPHI</name>
<keyword evidence="1" id="KW-0732">Signal</keyword>
<dbReference type="AlphaFoldDB" id="A0A1T5DSX1"/>
<organism evidence="3 4">
    <name type="scientific">Daejeonella lutea</name>
    <dbReference type="NCBI Taxonomy" id="572036"/>
    <lineage>
        <taxon>Bacteria</taxon>
        <taxon>Pseudomonadati</taxon>
        <taxon>Bacteroidota</taxon>
        <taxon>Sphingobacteriia</taxon>
        <taxon>Sphingobacteriales</taxon>
        <taxon>Sphingobacteriaceae</taxon>
        <taxon>Daejeonella</taxon>
    </lineage>
</organism>
<dbReference type="PROSITE" id="PS50846">
    <property type="entry name" value="HMA_2"/>
    <property type="match status" value="1"/>
</dbReference>
<dbReference type="CDD" id="cd00371">
    <property type="entry name" value="HMA"/>
    <property type="match status" value="1"/>
</dbReference>
<dbReference type="GO" id="GO:0046872">
    <property type="term" value="F:metal ion binding"/>
    <property type="evidence" value="ECO:0007669"/>
    <property type="project" value="InterPro"/>
</dbReference>
<protein>
    <submittedName>
        <fullName evidence="3">Copper chaperone CopZ</fullName>
    </submittedName>
</protein>
<sequence length="173" mass="19116">MKRYIIYAVTAILSFATSANAQFIKADVQVSGLTCSMCQLATEKALKTLDFVSDIKPDLNKNVYILTFKKDKNVNLDQIKSKVKGAGFSVSKLVATVNFNDVKVSNNTQYKFLGNTLHFVNVPSRNLNGTTRITLLDKGFIPDNTFKKNTVEIKAPGYKTGQVGGVRVYHVTI</sequence>
<feature type="chain" id="PRO_5012301368" evidence="1">
    <location>
        <begin position="22"/>
        <end position="173"/>
    </location>
</feature>
<feature type="signal peptide" evidence="1">
    <location>
        <begin position="1"/>
        <end position="21"/>
    </location>
</feature>
<gene>
    <name evidence="3" type="ORF">SAMN05661099_2589</name>
</gene>
<dbReference type="InterPro" id="IPR006121">
    <property type="entry name" value="HMA_dom"/>
</dbReference>
<dbReference type="InterPro" id="IPR036163">
    <property type="entry name" value="HMA_dom_sf"/>
</dbReference>
<dbReference type="Proteomes" id="UP000189981">
    <property type="component" value="Unassembled WGS sequence"/>
</dbReference>
<dbReference type="STRING" id="572036.SAMN05661099_2589"/>
<evidence type="ECO:0000259" key="2">
    <source>
        <dbReference type="PROSITE" id="PS50846"/>
    </source>
</evidence>
<dbReference type="EMBL" id="FUYR01000002">
    <property type="protein sequence ID" value="SKB74922.1"/>
    <property type="molecule type" value="Genomic_DNA"/>
</dbReference>
<dbReference type="Gene3D" id="3.30.70.100">
    <property type="match status" value="1"/>
</dbReference>
<proteinExistence type="predicted"/>
<reference evidence="4" key="1">
    <citation type="submission" date="2017-02" db="EMBL/GenBank/DDBJ databases">
        <authorList>
            <person name="Varghese N."/>
            <person name="Submissions S."/>
        </authorList>
    </citation>
    <scope>NUCLEOTIDE SEQUENCE [LARGE SCALE GENOMIC DNA]</scope>
    <source>
        <strain evidence="4">DSM 22385</strain>
    </source>
</reference>
<dbReference type="Pfam" id="PF00403">
    <property type="entry name" value="HMA"/>
    <property type="match status" value="1"/>
</dbReference>
<accession>A0A1T5DSX1</accession>
<evidence type="ECO:0000256" key="1">
    <source>
        <dbReference type="SAM" id="SignalP"/>
    </source>
</evidence>
<dbReference type="RefSeq" id="WP_079703081.1">
    <property type="nucleotide sequence ID" value="NZ_FUYR01000002.1"/>
</dbReference>
<keyword evidence="4" id="KW-1185">Reference proteome</keyword>
<evidence type="ECO:0000313" key="4">
    <source>
        <dbReference type="Proteomes" id="UP000189981"/>
    </source>
</evidence>
<evidence type="ECO:0000313" key="3">
    <source>
        <dbReference type="EMBL" id="SKB74922.1"/>
    </source>
</evidence>
<dbReference type="SUPFAM" id="SSF55008">
    <property type="entry name" value="HMA, heavy metal-associated domain"/>
    <property type="match status" value="1"/>
</dbReference>